<name>A0A9P1H356_9PEZI</name>
<protein>
    <recommendedName>
        <fullName evidence="3">AAA+ ATPase domain-containing protein</fullName>
    </recommendedName>
</protein>
<dbReference type="Gene3D" id="3.40.50.1820">
    <property type="entry name" value="alpha/beta hydrolase"/>
    <property type="match status" value="1"/>
</dbReference>
<dbReference type="PANTHER" id="PTHR10039:SF5">
    <property type="entry name" value="NACHT DOMAIN-CONTAINING PROTEIN"/>
    <property type="match status" value="1"/>
</dbReference>
<dbReference type="SUPFAM" id="SSF52540">
    <property type="entry name" value="P-loop containing nucleoside triphosphate hydrolases"/>
    <property type="match status" value="1"/>
</dbReference>
<gene>
    <name evidence="4" type="ORF">PPNO1_LOCUS4226</name>
</gene>
<dbReference type="EMBL" id="CALLCH030000011">
    <property type="protein sequence ID" value="CAI4214493.1"/>
    <property type="molecule type" value="Genomic_DNA"/>
</dbReference>
<dbReference type="PROSITE" id="PS50297">
    <property type="entry name" value="ANK_REP_REGION"/>
    <property type="match status" value="5"/>
</dbReference>
<dbReference type="InterPro" id="IPR003593">
    <property type="entry name" value="AAA+_ATPase"/>
</dbReference>
<evidence type="ECO:0000313" key="4">
    <source>
        <dbReference type="EMBL" id="CAI4214493.1"/>
    </source>
</evidence>
<proteinExistence type="predicted"/>
<dbReference type="Pfam" id="PF25053">
    <property type="entry name" value="DUF7791"/>
    <property type="match status" value="1"/>
</dbReference>
<dbReference type="InterPro" id="IPR029058">
    <property type="entry name" value="AB_hydrolase_fold"/>
</dbReference>
<dbReference type="SMART" id="SM00382">
    <property type="entry name" value="AAA"/>
    <property type="match status" value="1"/>
</dbReference>
<dbReference type="AlphaFoldDB" id="A0A9P1H356"/>
<feature type="domain" description="AAA+ ATPase" evidence="3">
    <location>
        <begin position="279"/>
        <end position="454"/>
    </location>
</feature>
<feature type="repeat" description="ANK" evidence="2">
    <location>
        <begin position="1114"/>
        <end position="1148"/>
    </location>
</feature>
<keyword evidence="5" id="KW-1185">Reference proteome</keyword>
<dbReference type="SMART" id="SM00248">
    <property type="entry name" value="ANK"/>
    <property type="match status" value="6"/>
</dbReference>
<feature type="repeat" description="ANK" evidence="2">
    <location>
        <begin position="1081"/>
        <end position="1113"/>
    </location>
</feature>
<dbReference type="SUPFAM" id="SSF48403">
    <property type="entry name" value="Ankyrin repeat"/>
    <property type="match status" value="1"/>
</dbReference>
<dbReference type="Pfam" id="PF00023">
    <property type="entry name" value="Ank"/>
    <property type="match status" value="1"/>
</dbReference>
<dbReference type="PROSITE" id="PS50088">
    <property type="entry name" value="ANK_REPEAT"/>
    <property type="match status" value="5"/>
</dbReference>
<dbReference type="InterPro" id="IPR027417">
    <property type="entry name" value="P-loop_NTPase"/>
</dbReference>
<evidence type="ECO:0000256" key="2">
    <source>
        <dbReference type="PROSITE-ProRule" id="PRU00023"/>
    </source>
</evidence>
<dbReference type="Gene3D" id="1.25.40.20">
    <property type="entry name" value="Ankyrin repeat-containing domain"/>
    <property type="match status" value="2"/>
</dbReference>
<dbReference type="PANTHER" id="PTHR10039">
    <property type="entry name" value="AMELOGENIN"/>
    <property type="match status" value="1"/>
</dbReference>
<dbReference type="InterPro" id="IPR002110">
    <property type="entry name" value="Ankyrin_rpt"/>
</dbReference>
<comment type="caution">
    <text evidence="4">The sequence shown here is derived from an EMBL/GenBank/DDBJ whole genome shotgun (WGS) entry which is preliminary data.</text>
</comment>
<accession>A0A9P1H356</accession>
<dbReference type="OrthoDB" id="195446at2759"/>
<feature type="repeat" description="ANK" evidence="2">
    <location>
        <begin position="977"/>
        <end position="1010"/>
    </location>
</feature>
<dbReference type="SUPFAM" id="SSF53474">
    <property type="entry name" value="alpha/beta-Hydrolases"/>
    <property type="match status" value="1"/>
</dbReference>
<dbReference type="InterPro" id="IPR056693">
    <property type="entry name" value="DUF7791"/>
</dbReference>
<dbReference type="Pfam" id="PF13637">
    <property type="entry name" value="Ank_4"/>
    <property type="match status" value="1"/>
</dbReference>
<keyword evidence="2" id="KW-0040">ANK repeat</keyword>
<keyword evidence="1" id="KW-0677">Repeat</keyword>
<feature type="repeat" description="ANK" evidence="2">
    <location>
        <begin position="1194"/>
        <end position="1216"/>
    </location>
</feature>
<dbReference type="InterPro" id="IPR056884">
    <property type="entry name" value="NPHP3-like_N"/>
</dbReference>
<dbReference type="InterPro" id="IPR036770">
    <property type="entry name" value="Ankyrin_rpt-contain_sf"/>
</dbReference>
<evidence type="ECO:0000256" key="1">
    <source>
        <dbReference type="ARBA" id="ARBA00022737"/>
    </source>
</evidence>
<feature type="repeat" description="ANK" evidence="2">
    <location>
        <begin position="1011"/>
        <end position="1043"/>
    </location>
</feature>
<reference evidence="4" key="1">
    <citation type="submission" date="2022-11" db="EMBL/GenBank/DDBJ databases">
        <authorList>
            <person name="Scott C."/>
            <person name="Bruce N."/>
        </authorList>
    </citation>
    <scope>NUCLEOTIDE SEQUENCE</scope>
</reference>
<dbReference type="Pfam" id="PF24883">
    <property type="entry name" value="NPHP3_N"/>
    <property type="match status" value="1"/>
</dbReference>
<sequence length="1221" mass="136243">MSNNWKKLIRREGLTVLHEPSEAAYKLDIVITHGLNGHPFRTFNNEETNFFWPGDLPRFIPNARITVFGYLADTTDGSVNRLGVQQHAESLLTNLKNNRLGALSRRPIIFLGHSLGGVVIKQTLVLSSMAQHPEVFESTKAIFFLGTPHRGSHVFEKVIPQLGLKLARLANRSIPQSVNGVVDKDSAVLDSDLAENIPVARDHRTLETLIRKISEAQDSKEAILKKNASRLNRMAAECLKSLSDPSLPTCLDIYDDPHERTLNWVWERDSEYFKWLAEGGNMFAISGKPGSGKTVLMNALTSRARKRNTDHIVMHHFFNNRRSTVEYSLDGFLRSVLSQALRQEPTLFATTVVEEWRCVSRAGLGNDDDDGVARGGENPARWTTRSLKRAVRNLLREGSLRFKFLIYIDAIDELQDDAGVWGLIGLLVDAAHPEFPTNLKICFSTRDIPATQLRTKMAGFRLDSRNESDITNFINARWESEASLRPLTTEMVNLKRGIIHKADGIFLWARLALDRVLLAARDGATVKELQDTIKDIPSELEGMFDVLLSHISDRYLEESNTMFGIVLTAVRPLTLNEFRLAMALAGAEESVSSHRDFQTSNTVVRDDEAMVRRLRARCGGLLEVSARYDSLGDPVLRNTGNHVNSGIVQFIHQSVKDFLAKHREVGGSGRLAAKELQVRGHTTLARTCLQYLSLTDVRETVRRREMGTKGPLLLEEFPFLRYAAENWVKHCSEAEKLGTSQAELIEMHMGQEQTLDYWCEIYSYINPWHGTYRGCGLAWPWPAWEDAEMTTILLKRGANLHHPYFNNLITSKGLQINFNAVIAGANGNTDAAHALLKFVSDTAPGKLIEESVFVGLVVGWSMNRERAHKKKYSSIWGTNSLEFLEKLASEPDLITSTTAIDTGSYGPALSCLIWILTGCKEDQLRRIIDMDDIGAFSSNPFFVCIFFEHAVTLSSLQSIQYLAKKFKTFPTPRATHPGGNLLHLAIYNTRGTSVLSYLLDQGLDIDAQDDFGYTPLHLAASGLTSDVVQLLLNRGANITTRNVLGMTPFHAALTNPRLCHCLDILDRLLGGPEGMRTKGQDGTSVLHVAAGSGHVSTVEWLLHKGCDLHQRDDFGRTPLHMAALSNAADGEMLELLLDQGLSIDDSDDVNMTALHHVLSPHDEDHWRWNDGDLSLAKARVLIRRGAKVNAADEKGNTALHLAAWGEKLAIVRLLLRGQTRR</sequence>
<dbReference type="Pfam" id="PF12796">
    <property type="entry name" value="Ank_2"/>
    <property type="match status" value="1"/>
</dbReference>
<organism evidence="4 5">
    <name type="scientific">Parascedosporium putredinis</name>
    <dbReference type="NCBI Taxonomy" id="1442378"/>
    <lineage>
        <taxon>Eukaryota</taxon>
        <taxon>Fungi</taxon>
        <taxon>Dikarya</taxon>
        <taxon>Ascomycota</taxon>
        <taxon>Pezizomycotina</taxon>
        <taxon>Sordariomycetes</taxon>
        <taxon>Hypocreomycetidae</taxon>
        <taxon>Microascales</taxon>
        <taxon>Microascaceae</taxon>
        <taxon>Parascedosporium</taxon>
    </lineage>
</organism>
<dbReference type="Gene3D" id="3.40.50.300">
    <property type="entry name" value="P-loop containing nucleotide triphosphate hydrolases"/>
    <property type="match status" value="1"/>
</dbReference>
<evidence type="ECO:0000313" key="5">
    <source>
        <dbReference type="Proteomes" id="UP000838763"/>
    </source>
</evidence>
<evidence type="ECO:0000259" key="3">
    <source>
        <dbReference type="SMART" id="SM00382"/>
    </source>
</evidence>
<dbReference type="Proteomes" id="UP000838763">
    <property type="component" value="Unassembled WGS sequence"/>
</dbReference>